<dbReference type="AlphaFoldDB" id="A0A830HIW3"/>
<protein>
    <submittedName>
        <fullName evidence="3">Uncharacterized protein</fullName>
    </submittedName>
</protein>
<dbReference type="Proteomes" id="UP000660262">
    <property type="component" value="Unassembled WGS sequence"/>
</dbReference>
<comment type="caution">
    <text evidence="3">The sequence shown here is derived from an EMBL/GenBank/DDBJ whole genome shotgun (WGS) entry which is preliminary data.</text>
</comment>
<evidence type="ECO:0000256" key="1">
    <source>
        <dbReference type="SAM" id="MobiDB-lite"/>
    </source>
</evidence>
<feature type="region of interest" description="Disordered" evidence="1">
    <location>
        <begin position="304"/>
        <end position="351"/>
    </location>
</feature>
<dbReference type="EMBL" id="BNJQ01000013">
    <property type="protein sequence ID" value="GHP06523.1"/>
    <property type="molecule type" value="Genomic_DNA"/>
</dbReference>
<feature type="transmembrane region" description="Helical" evidence="2">
    <location>
        <begin position="20"/>
        <end position="37"/>
    </location>
</feature>
<keyword evidence="2" id="KW-1133">Transmembrane helix</keyword>
<evidence type="ECO:0000256" key="2">
    <source>
        <dbReference type="SAM" id="Phobius"/>
    </source>
</evidence>
<accession>A0A830HIW3</accession>
<name>A0A830HIW3_9CHLO</name>
<feature type="compositionally biased region" description="Low complexity" evidence="1">
    <location>
        <begin position="76"/>
        <end position="87"/>
    </location>
</feature>
<keyword evidence="2" id="KW-0472">Membrane</keyword>
<feature type="compositionally biased region" description="Low complexity" evidence="1">
    <location>
        <begin position="328"/>
        <end position="338"/>
    </location>
</feature>
<keyword evidence="4" id="KW-1185">Reference proteome</keyword>
<evidence type="ECO:0000313" key="4">
    <source>
        <dbReference type="Proteomes" id="UP000660262"/>
    </source>
</evidence>
<feature type="region of interest" description="Disordered" evidence="1">
    <location>
        <begin position="261"/>
        <end position="283"/>
    </location>
</feature>
<feature type="compositionally biased region" description="Basic residues" evidence="1">
    <location>
        <begin position="261"/>
        <end position="273"/>
    </location>
</feature>
<reference evidence="3" key="1">
    <citation type="submission" date="2020-10" db="EMBL/GenBank/DDBJ databases">
        <title>Unveiling of a novel bifunctional photoreceptor, Dualchrome1, isolated from a cosmopolitan green alga.</title>
        <authorList>
            <person name="Suzuki S."/>
            <person name="Kawachi M."/>
        </authorList>
    </citation>
    <scope>NUCLEOTIDE SEQUENCE</scope>
    <source>
        <strain evidence="3">NIES 2893</strain>
    </source>
</reference>
<keyword evidence="2" id="KW-0812">Transmembrane</keyword>
<gene>
    <name evidence="3" type="ORF">PPROV_000526800</name>
</gene>
<sequence length="646" mass="70949">MAASSGSRPGGSALKSRQCLIFAIILVNVTWVFIVGTKQTIRYHRVPHRVADLAHRRFHINTEGWERSPPPPPPTTTTTTTTTKTTTTTTDPMAFYERQHVANPNTDNPFTKQKNSAMAKVQAKLAKARMKTMVVHAHAHEIAEHSAHNMDHHFDPHSFANLKPLDKSAHTSKRTDKLTCAGDENAVHVALIVDGPSWYAAAAGAAYSYLYNTKNPERLRIYFVLPYESWVDGGVGGHLMCHEANQYVDKFPDEACTKTTTRRRRQYHRRRLHQGGDMLEGDVTDGGDELLASAEEDIAIDMAADDSSNADMVVEEASPESGGGENPQEVQQEVQQRQRSADEPAPAIIPCSPTSRQLQVVPFDARKFPTLEEIPDAGKHGRVALLFLSDLLQPLGVEDVLVVPTSAVAEMDVVAAYERSFPRGTGRAERAITRSDEGNCASSNDASFDFDQPAVASLAREVPSCLSPDACLADIGVARLHLPTFGESGARREAEELARRAWMSGDNTGSLWRRSADSYGVDVERALVLALCRAEADAISRKRNSLVNQDGDLFSAEGSAPPPVSYAGPSTLPRDMDVVLYYSGVKMQARVPHGAIILRWPGPPWPWEFDRNGVHPSGEHGLHVAFHVHWFKYQMGSVFQKNARGG</sequence>
<organism evidence="3 4">
    <name type="scientific">Pycnococcus provasolii</name>
    <dbReference type="NCBI Taxonomy" id="41880"/>
    <lineage>
        <taxon>Eukaryota</taxon>
        <taxon>Viridiplantae</taxon>
        <taxon>Chlorophyta</taxon>
        <taxon>Pseudoscourfieldiophyceae</taxon>
        <taxon>Pseudoscourfieldiales</taxon>
        <taxon>Pycnococcaceae</taxon>
        <taxon>Pycnococcus</taxon>
    </lineage>
</organism>
<proteinExistence type="predicted"/>
<feature type="region of interest" description="Disordered" evidence="1">
    <location>
        <begin position="62"/>
        <end position="87"/>
    </location>
</feature>
<evidence type="ECO:0000313" key="3">
    <source>
        <dbReference type="EMBL" id="GHP06523.1"/>
    </source>
</evidence>